<keyword evidence="3" id="KW-1185">Reference proteome</keyword>
<comment type="caution">
    <text evidence="2">The sequence shown here is derived from an EMBL/GenBank/DDBJ whole genome shotgun (WGS) entry which is preliminary data.</text>
</comment>
<gene>
    <name evidence="2" type="ORF">ISN45_Aa01g013760</name>
</gene>
<feature type="compositionally biased region" description="Basic and acidic residues" evidence="1">
    <location>
        <begin position="92"/>
        <end position="102"/>
    </location>
</feature>
<proteinExistence type="predicted"/>
<organism evidence="2 3">
    <name type="scientific">Arabidopsis thaliana x Arabidopsis arenosa</name>
    <dbReference type="NCBI Taxonomy" id="1240361"/>
    <lineage>
        <taxon>Eukaryota</taxon>
        <taxon>Viridiplantae</taxon>
        <taxon>Streptophyta</taxon>
        <taxon>Embryophyta</taxon>
        <taxon>Tracheophyta</taxon>
        <taxon>Spermatophyta</taxon>
        <taxon>Magnoliopsida</taxon>
        <taxon>eudicotyledons</taxon>
        <taxon>Gunneridae</taxon>
        <taxon>Pentapetalae</taxon>
        <taxon>rosids</taxon>
        <taxon>malvids</taxon>
        <taxon>Brassicales</taxon>
        <taxon>Brassicaceae</taxon>
        <taxon>Camelineae</taxon>
        <taxon>Arabidopsis</taxon>
    </lineage>
</organism>
<reference evidence="2 3" key="1">
    <citation type="submission" date="2020-12" db="EMBL/GenBank/DDBJ databases">
        <title>Concerted genomic and epigenomic changes stabilize Arabidopsis allopolyploids.</title>
        <authorList>
            <person name="Chen Z."/>
        </authorList>
    </citation>
    <scope>NUCLEOTIDE SEQUENCE [LARGE SCALE GENOMIC DNA]</scope>
    <source>
        <strain evidence="2">Allo738</strain>
        <tissue evidence="2">Leaf</tissue>
    </source>
</reference>
<evidence type="ECO:0000313" key="3">
    <source>
        <dbReference type="Proteomes" id="UP000694240"/>
    </source>
</evidence>
<protein>
    <submittedName>
        <fullName evidence="2">Uncharacterized protein</fullName>
    </submittedName>
</protein>
<dbReference type="Proteomes" id="UP000694240">
    <property type="component" value="Chromosome 6"/>
</dbReference>
<feature type="region of interest" description="Disordered" evidence="1">
    <location>
        <begin position="76"/>
        <end position="102"/>
    </location>
</feature>
<name>A0A8T2BYL5_9BRAS</name>
<accession>A0A8T2BYL5</accession>
<evidence type="ECO:0000256" key="1">
    <source>
        <dbReference type="SAM" id="MobiDB-lite"/>
    </source>
</evidence>
<dbReference type="EMBL" id="JAEFBK010000006">
    <property type="protein sequence ID" value="KAG7592497.1"/>
    <property type="molecule type" value="Genomic_DNA"/>
</dbReference>
<sequence length="102" mass="11816">MQSRTKSANCCAISTVYPLPLLQSVSNVLEYVGGLQPLQLDLEPWNLANTNNKIWMETLLEQRSNGVARVVTRMRKMEEEEAERRIHRQRHRGGESPREGRR</sequence>
<dbReference type="AlphaFoldDB" id="A0A8T2BYL5"/>
<evidence type="ECO:0000313" key="2">
    <source>
        <dbReference type="EMBL" id="KAG7592497.1"/>
    </source>
</evidence>